<gene>
    <name evidence="3" type="ORF">NQ315_006592</name>
</gene>
<dbReference type="Gene3D" id="3.30.420.10">
    <property type="entry name" value="Ribonuclease H-like superfamily/Ribonuclease H"/>
    <property type="match status" value="1"/>
</dbReference>
<dbReference type="Pfam" id="PF03184">
    <property type="entry name" value="DDE_1"/>
    <property type="match status" value="1"/>
</dbReference>
<dbReference type="GO" id="GO:0003677">
    <property type="term" value="F:DNA binding"/>
    <property type="evidence" value="ECO:0007669"/>
    <property type="project" value="InterPro"/>
</dbReference>
<dbReference type="PANTHER" id="PTHR19303:SF71">
    <property type="entry name" value="ZINC FINGER PHD-TYPE DOMAIN-CONTAINING PROTEIN"/>
    <property type="match status" value="1"/>
</dbReference>
<feature type="domain" description="DDE-1" evidence="2">
    <location>
        <begin position="178"/>
        <end position="339"/>
    </location>
</feature>
<dbReference type="GO" id="GO:0004803">
    <property type="term" value="F:transposase activity"/>
    <property type="evidence" value="ECO:0007669"/>
    <property type="project" value="InterPro"/>
</dbReference>
<dbReference type="PANTHER" id="PTHR19303">
    <property type="entry name" value="TRANSPOSON"/>
    <property type="match status" value="1"/>
</dbReference>
<dbReference type="Pfam" id="PF01527">
    <property type="entry name" value="HTH_Tnp_1"/>
    <property type="match status" value="1"/>
</dbReference>
<keyword evidence="4" id="KW-1185">Reference proteome</keyword>
<reference evidence="3 4" key="1">
    <citation type="journal article" date="2023" name="Insect Mol. Biol.">
        <title>Genome sequencing provides insights into the evolution of gene families encoding plant cell wall-degrading enzymes in longhorned beetles.</title>
        <authorList>
            <person name="Shin N.R."/>
            <person name="Okamura Y."/>
            <person name="Kirsch R."/>
            <person name="Pauchet Y."/>
        </authorList>
    </citation>
    <scope>NUCLEOTIDE SEQUENCE [LARGE SCALE GENOMIC DNA]</scope>
    <source>
        <strain evidence="3">EAD_L_NR</strain>
    </source>
</reference>
<dbReference type="AlphaFoldDB" id="A0AAV8VG77"/>
<protein>
    <recommendedName>
        <fullName evidence="2">DDE-1 domain-containing protein</fullName>
    </recommendedName>
</protein>
<evidence type="ECO:0000259" key="2">
    <source>
        <dbReference type="Pfam" id="PF03184"/>
    </source>
</evidence>
<dbReference type="InterPro" id="IPR002514">
    <property type="entry name" value="Transposase_8"/>
</dbReference>
<dbReference type="InterPro" id="IPR050863">
    <property type="entry name" value="CenT-Element_Derived"/>
</dbReference>
<accession>A0AAV8VG77</accession>
<feature type="region of interest" description="Disordered" evidence="1">
    <location>
        <begin position="370"/>
        <end position="407"/>
    </location>
</feature>
<name>A0AAV8VG77_9CUCU</name>
<proteinExistence type="predicted"/>
<evidence type="ECO:0000313" key="3">
    <source>
        <dbReference type="EMBL" id="KAJ8913090.1"/>
    </source>
</evidence>
<dbReference type="GO" id="GO:0006313">
    <property type="term" value="P:DNA transposition"/>
    <property type="evidence" value="ECO:0007669"/>
    <property type="project" value="InterPro"/>
</dbReference>
<evidence type="ECO:0000313" key="4">
    <source>
        <dbReference type="Proteomes" id="UP001159042"/>
    </source>
</evidence>
<dbReference type="EMBL" id="JANEYG010000103">
    <property type="protein sequence ID" value="KAJ8913090.1"/>
    <property type="molecule type" value="Genomic_DNA"/>
</dbReference>
<dbReference type="GO" id="GO:0005634">
    <property type="term" value="C:nucleus"/>
    <property type="evidence" value="ECO:0007669"/>
    <property type="project" value="TreeGrafter"/>
</dbReference>
<dbReference type="Proteomes" id="UP001159042">
    <property type="component" value="Unassembled WGS sequence"/>
</dbReference>
<dbReference type="InterPro" id="IPR036397">
    <property type="entry name" value="RNaseH_sf"/>
</dbReference>
<evidence type="ECO:0000256" key="1">
    <source>
        <dbReference type="SAM" id="MobiDB-lite"/>
    </source>
</evidence>
<sequence>MSRKYKKKTNRIRKSPEEINTAVNRVLENGFKIRRVAEEMGFSFSSLQRYVKNASALPEGEQSEYHFVANPNSRLVFNKEQEQMLATYLKTSSNMNYGLTTKETKHFVYEYAQALKLKIPKEWNNREAAGKDWLAGFFERNPDLSIRRPEATSLSRSTAFNRHNVGQATSAERGKLITVCCFINAAGNTIPPAFVFPLKKYLEHMLRGAPENSLGLAYSSGWMTKENFVKVLRHFINHSGASIENPCLLLLDNHQSHVNLDVINLAKENGVHLLTFPPHCSHRLQPLDVGVYGPFKNYYNAAAAAWMTSNPGKTISIYTVPELVKSAFNRSMTRNNILSAFQKSGIHPLNSSIFSEDDFLTSYVTDRPTPEATPKCSQASGEALAVESEKTPKLMPVTPEPKTPPRLVDLNKKNLLQRKYRF</sequence>
<comment type="caution">
    <text evidence="3">The sequence shown here is derived from an EMBL/GenBank/DDBJ whole genome shotgun (WGS) entry which is preliminary data.</text>
</comment>
<organism evidence="3 4">
    <name type="scientific">Exocentrus adspersus</name>
    <dbReference type="NCBI Taxonomy" id="1586481"/>
    <lineage>
        <taxon>Eukaryota</taxon>
        <taxon>Metazoa</taxon>
        <taxon>Ecdysozoa</taxon>
        <taxon>Arthropoda</taxon>
        <taxon>Hexapoda</taxon>
        <taxon>Insecta</taxon>
        <taxon>Pterygota</taxon>
        <taxon>Neoptera</taxon>
        <taxon>Endopterygota</taxon>
        <taxon>Coleoptera</taxon>
        <taxon>Polyphaga</taxon>
        <taxon>Cucujiformia</taxon>
        <taxon>Chrysomeloidea</taxon>
        <taxon>Cerambycidae</taxon>
        <taxon>Lamiinae</taxon>
        <taxon>Acanthocinini</taxon>
        <taxon>Exocentrus</taxon>
    </lineage>
</organism>
<dbReference type="InterPro" id="IPR004875">
    <property type="entry name" value="DDE_SF_endonuclease_dom"/>
</dbReference>